<dbReference type="SMART" id="SM00278">
    <property type="entry name" value="HhH1"/>
    <property type="match status" value="2"/>
</dbReference>
<dbReference type="GO" id="GO:0006310">
    <property type="term" value="P:DNA recombination"/>
    <property type="evidence" value="ECO:0007669"/>
    <property type="project" value="UniProtKB-UniRule"/>
</dbReference>
<evidence type="ECO:0000256" key="6">
    <source>
        <dbReference type="HAMAP-Rule" id="MF_00031"/>
    </source>
</evidence>
<keyword evidence="3 6" id="KW-0238">DNA-binding</keyword>
<dbReference type="Gene3D" id="1.10.150.20">
    <property type="entry name" value="5' to 3' exonuclease, C-terminal subdomain"/>
    <property type="match status" value="1"/>
</dbReference>
<evidence type="ECO:0000256" key="4">
    <source>
        <dbReference type="ARBA" id="ARBA00023172"/>
    </source>
</evidence>
<dbReference type="Proteomes" id="UP000034600">
    <property type="component" value="Unassembled WGS sequence"/>
</dbReference>
<comment type="similarity">
    <text evidence="6">Belongs to the RuvA family.</text>
</comment>
<dbReference type="InterPro" id="IPR013849">
    <property type="entry name" value="DNA_helicase_Holl-junc_RuvA_I"/>
</dbReference>
<evidence type="ECO:0000313" key="9">
    <source>
        <dbReference type="Proteomes" id="UP000034600"/>
    </source>
</evidence>
<sequence>MIYSVSGKIVSRGEGFFVLDAGGENGGLCFKIFTNGRTLDRLPREGGQARIFTFLYIREERLELYGFLEEQALRLFEILNTVAGVGPRTALGVLDTDEVPNIMAAIVERKTEFLTKASGIGRKTAERVILELQGRIKLPASKTLTEKMTLDAEVEEALVSLGYGRSDIRRALPSIDSEAKTLEARLKDVLKFLGRRH</sequence>
<comment type="domain">
    <text evidence="6">Has three domains with a flexible linker between the domains II and III and assumes an 'L' shape. Domain III is highly mobile and contacts RuvB.</text>
</comment>
<keyword evidence="8" id="KW-0547">Nucleotide-binding</keyword>
<dbReference type="EMBL" id="LCPO01000010">
    <property type="protein sequence ID" value="KKU98941.1"/>
    <property type="molecule type" value="Genomic_DNA"/>
</dbReference>
<comment type="subcellular location">
    <subcellularLocation>
        <location evidence="6">Cytoplasm</location>
    </subcellularLocation>
</comment>
<dbReference type="Pfam" id="PF14520">
    <property type="entry name" value="HHH_5"/>
    <property type="match status" value="1"/>
</dbReference>
<evidence type="ECO:0000256" key="2">
    <source>
        <dbReference type="ARBA" id="ARBA00022763"/>
    </source>
</evidence>
<dbReference type="Gene3D" id="1.10.8.10">
    <property type="entry name" value="DNA helicase RuvA subunit, C-terminal domain"/>
    <property type="match status" value="1"/>
</dbReference>
<keyword evidence="8" id="KW-0067">ATP-binding</keyword>
<dbReference type="Pfam" id="PF01330">
    <property type="entry name" value="RuvA_N"/>
    <property type="match status" value="1"/>
</dbReference>
<dbReference type="Gene3D" id="2.40.50.140">
    <property type="entry name" value="Nucleic acid-binding proteins"/>
    <property type="match status" value="1"/>
</dbReference>
<dbReference type="SUPFAM" id="SSF46929">
    <property type="entry name" value="DNA helicase RuvA subunit, C-terminal domain"/>
    <property type="match status" value="1"/>
</dbReference>
<feature type="domain" description="Helix-hairpin-helix DNA-binding motif class 1" evidence="7">
    <location>
        <begin position="112"/>
        <end position="131"/>
    </location>
</feature>
<organism evidence="8 9">
    <name type="scientific">Candidatus Jorgensenbacteria bacterium GW2011_GWC1_48_8</name>
    <dbReference type="NCBI Taxonomy" id="1618666"/>
    <lineage>
        <taxon>Bacteria</taxon>
        <taxon>Candidatus Joergenseniibacteriota</taxon>
    </lineage>
</organism>
<dbReference type="GO" id="GO:0009379">
    <property type="term" value="C:Holliday junction helicase complex"/>
    <property type="evidence" value="ECO:0007669"/>
    <property type="project" value="InterPro"/>
</dbReference>
<protein>
    <recommendedName>
        <fullName evidence="6">Holliday junction branch migration complex subunit RuvA</fullName>
    </recommendedName>
</protein>
<evidence type="ECO:0000259" key="7">
    <source>
        <dbReference type="SMART" id="SM00278"/>
    </source>
</evidence>
<keyword evidence="8" id="KW-0347">Helicase</keyword>
<proteinExistence type="inferred from homology"/>
<feature type="domain" description="Helix-hairpin-helix DNA-binding motif class 1" evidence="7">
    <location>
        <begin position="77"/>
        <end position="96"/>
    </location>
</feature>
<dbReference type="InterPro" id="IPR010994">
    <property type="entry name" value="RuvA_2-like"/>
</dbReference>
<dbReference type="SUPFAM" id="SSF50249">
    <property type="entry name" value="Nucleic acid-binding proteins"/>
    <property type="match status" value="1"/>
</dbReference>
<dbReference type="GO" id="GO:0005737">
    <property type="term" value="C:cytoplasm"/>
    <property type="evidence" value="ECO:0007669"/>
    <property type="project" value="UniProtKB-SubCell"/>
</dbReference>
<keyword evidence="8" id="KW-0378">Hydrolase</keyword>
<dbReference type="NCBIfam" id="TIGR00084">
    <property type="entry name" value="ruvA"/>
    <property type="match status" value="1"/>
</dbReference>
<keyword evidence="1 6" id="KW-0963">Cytoplasm</keyword>
<dbReference type="SUPFAM" id="SSF47781">
    <property type="entry name" value="RuvA domain 2-like"/>
    <property type="match status" value="1"/>
</dbReference>
<dbReference type="GO" id="GO:0000400">
    <property type="term" value="F:four-way junction DNA binding"/>
    <property type="evidence" value="ECO:0007669"/>
    <property type="project" value="UniProtKB-UniRule"/>
</dbReference>
<dbReference type="Pfam" id="PF07499">
    <property type="entry name" value="RuvA_C"/>
    <property type="match status" value="1"/>
</dbReference>
<keyword evidence="2 6" id="KW-0227">DNA damage</keyword>
<dbReference type="AlphaFoldDB" id="A0A0G1UXZ2"/>
<accession>A0A0G1UXZ2</accession>
<comment type="caution">
    <text evidence="6">Lacks conserved residue(s) required for the propagation of feature annotation.</text>
</comment>
<dbReference type="GO" id="GO:0009378">
    <property type="term" value="F:four-way junction helicase activity"/>
    <property type="evidence" value="ECO:0007669"/>
    <property type="project" value="InterPro"/>
</dbReference>
<dbReference type="InterPro" id="IPR003583">
    <property type="entry name" value="Hlx-hairpin-Hlx_DNA-bd_motif"/>
</dbReference>
<feature type="region of interest" description="Domain III" evidence="6">
    <location>
        <begin position="153"/>
        <end position="197"/>
    </location>
</feature>
<dbReference type="GO" id="GO:0005524">
    <property type="term" value="F:ATP binding"/>
    <property type="evidence" value="ECO:0007669"/>
    <property type="project" value="InterPro"/>
</dbReference>
<evidence type="ECO:0000313" key="8">
    <source>
        <dbReference type="EMBL" id="KKU98941.1"/>
    </source>
</evidence>
<dbReference type="GO" id="GO:0048476">
    <property type="term" value="C:Holliday junction resolvase complex"/>
    <property type="evidence" value="ECO:0007669"/>
    <property type="project" value="UniProtKB-UniRule"/>
</dbReference>
<dbReference type="CDD" id="cd14332">
    <property type="entry name" value="UBA_RuvA_C"/>
    <property type="match status" value="1"/>
</dbReference>
<dbReference type="InterPro" id="IPR011114">
    <property type="entry name" value="RuvA_C"/>
</dbReference>
<evidence type="ECO:0000256" key="5">
    <source>
        <dbReference type="ARBA" id="ARBA00023204"/>
    </source>
</evidence>
<comment type="function">
    <text evidence="6">The RuvA-RuvB-RuvC complex processes Holliday junction (HJ) DNA during genetic recombination and DNA repair, while the RuvA-RuvB complex plays an important role in the rescue of blocked DNA replication forks via replication fork reversal (RFR). RuvA specifically binds to HJ cruciform DNA, conferring on it an open structure. The RuvB hexamer acts as an ATP-dependent pump, pulling dsDNA into and through the RuvAB complex. HJ branch migration allows RuvC to scan DNA until it finds its consensus sequence, where it cleaves and resolves the cruciform DNA.</text>
</comment>
<keyword evidence="5 6" id="KW-0234">DNA repair</keyword>
<dbReference type="InterPro" id="IPR036267">
    <property type="entry name" value="RuvA_C_sf"/>
</dbReference>
<comment type="caution">
    <text evidence="8">The sequence shown here is derived from an EMBL/GenBank/DDBJ whole genome shotgun (WGS) entry which is preliminary data.</text>
</comment>
<dbReference type="InterPro" id="IPR000085">
    <property type="entry name" value="RuvA"/>
</dbReference>
<dbReference type="HAMAP" id="MF_00031">
    <property type="entry name" value="DNA_HJ_migration_RuvA"/>
    <property type="match status" value="1"/>
</dbReference>
<name>A0A0G1UXZ2_9BACT</name>
<comment type="subunit">
    <text evidence="6">Homotetramer. Forms an RuvA(8)-RuvB(12)-Holliday junction (HJ) complex. HJ DNA is sandwiched between 2 RuvA tetramers; dsDNA enters through RuvA and exits via RuvB. An RuvB hexamer assembles on each DNA strand where it exits the tetramer. Each RuvB hexamer is contacted by two RuvA subunits (via domain III) on 2 adjacent RuvB subunits; this complex drives branch migration. In the full resolvosome a probable DNA-RuvA(4)-RuvB(12)-RuvC(2) complex forms which resolves the HJ.</text>
</comment>
<keyword evidence="4 6" id="KW-0233">DNA recombination</keyword>
<dbReference type="GO" id="GO:0006281">
    <property type="term" value="P:DNA repair"/>
    <property type="evidence" value="ECO:0007669"/>
    <property type="project" value="UniProtKB-UniRule"/>
</dbReference>
<evidence type="ECO:0000256" key="1">
    <source>
        <dbReference type="ARBA" id="ARBA00022490"/>
    </source>
</evidence>
<evidence type="ECO:0000256" key="3">
    <source>
        <dbReference type="ARBA" id="ARBA00023125"/>
    </source>
</evidence>
<dbReference type="InterPro" id="IPR012340">
    <property type="entry name" value="NA-bd_OB-fold"/>
</dbReference>
<reference evidence="8 9" key="1">
    <citation type="journal article" date="2015" name="Nature">
        <title>rRNA introns, odd ribosomes, and small enigmatic genomes across a large radiation of phyla.</title>
        <authorList>
            <person name="Brown C.T."/>
            <person name="Hug L.A."/>
            <person name="Thomas B.C."/>
            <person name="Sharon I."/>
            <person name="Castelle C.J."/>
            <person name="Singh A."/>
            <person name="Wilkins M.J."/>
            <person name="Williams K.H."/>
            <person name="Banfield J.F."/>
        </authorList>
    </citation>
    <scope>NUCLEOTIDE SEQUENCE [LARGE SCALE GENOMIC DNA]</scope>
</reference>
<gene>
    <name evidence="6" type="primary">ruvA</name>
    <name evidence="8" type="ORF">UY32_C0010G0002</name>
</gene>